<evidence type="ECO:0000256" key="7">
    <source>
        <dbReference type="ARBA" id="ARBA00022989"/>
    </source>
</evidence>
<feature type="transmembrane region" description="Helical" evidence="9">
    <location>
        <begin position="380"/>
        <end position="399"/>
    </location>
</feature>
<protein>
    <submittedName>
        <fullName evidence="11">Unannotated protein</fullName>
    </submittedName>
</protein>
<evidence type="ECO:0000259" key="10">
    <source>
        <dbReference type="PROSITE" id="PS50893"/>
    </source>
</evidence>
<feature type="transmembrane region" description="Helical" evidence="9">
    <location>
        <begin position="308"/>
        <end position="325"/>
    </location>
</feature>
<dbReference type="SMART" id="SM00382">
    <property type="entry name" value="AAA"/>
    <property type="match status" value="1"/>
</dbReference>
<dbReference type="CDD" id="cd03219">
    <property type="entry name" value="ABC_Mj1267_LivG_branched"/>
    <property type="match status" value="1"/>
</dbReference>
<keyword evidence="3" id="KW-1003">Cell membrane</keyword>
<dbReference type="InterPro" id="IPR003439">
    <property type="entry name" value="ABC_transporter-like_ATP-bd"/>
</dbReference>
<accession>A0A6J6FKN2</accession>
<dbReference type="GO" id="GO:0016887">
    <property type="term" value="F:ATP hydrolysis activity"/>
    <property type="evidence" value="ECO:0007669"/>
    <property type="project" value="InterPro"/>
</dbReference>
<dbReference type="CDD" id="cd06581">
    <property type="entry name" value="TM_PBP1_LivM_like"/>
    <property type="match status" value="1"/>
</dbReference>
<dbReference type="InterPro" id="IPR027417">
    <property type="entry name" value="P-loop_NTPase"/>
</dbReference>
<dbReference type="GO" id="GO:0015658">
    <property type="term" value="F:branched-chain amino acid transmembrane transporter activity"/>
    <property type="evidence" value="ECO:0007669"/>
    <property type="project" value="InterPro"/>
</dbReference>
<evidence type="ECO:0000313" key="11">
    <source>
        <dbReference type="EMBL" id="CAB4587745.1"/>
    </source>
</evidence>
<feature type="transmembrane region" description="Helical" evidence="9">
    <location>
        <begin position="160"/>
        <end position="179"/>
    </location>
</feature>
<comment type="subcellular location">
    <subcellularLocation>
        <location evidence="1">Cell membrane</location>
        <topology evidence="1">Multi-pass membrane protein</topology>
    </subcellularLocation>
</comment>
<feature type="transmembrane region" description="Helical" evidence="9">
    <location>
        <begin position="345"/>
        <end position="368"/>
    </location>
</feature>
<feature type="transmembrane region" description="Helical" evidence="9">
    <location>
        <begin position="259"/>
        <end position="277"/>
    </location>
</feature>
<name>A0A6J6FKN2_9ZZZZ</name>
<keyword evidence="2" id="KW-0813">Transport</keyword>
<evidence type="ECO:0000256" key="5">
    <source>
        <dbReference type="ARBA" id="ARBA00022741"/>
    </source>
</evidence>
<evidence type="ECO:0000256" key="2">
    <source>
        <dbReference type="ARBA" id="ARBA00022448"/>
    </source>
</evidence>
<dbReference type="Pfam" id="PF02653">
    <property type="entry name" value="BPD_transp_2"/>
    <property type="match status" value="1"/>
</dbReference>
<reference evidence="11" key="1">
    <citation type="submission" date="2020-05" db="EMBL/GenBank/DDBJ databases">
        <authorList>
            <person name="Chiriac C."/>
            <person name="Salcher M."/>
            <person name="Ghai R."/>
            <person name="Kavagutti S V."/>
        </authorList>
    </citation>
    <scope>NUCLEOTIDE SEQUENCE</scope>
</reference>
<feature type="transmembrane region" description="Helical" evidence="9">
    <location>
        <begin position="212"/>
        <end position="232"/>
    </location>
</feature>
<gene>
    <name evidence="11" type="ORF">UFOPK1493_03551</name>
</gene>
<dbReference type="GO" id="GO:0005524">
    <property type="term" value="F:ATP binding"/>
    <property type="evidence" value="ECO:0007669"/>
    <property type="project" value="UniProtKB-KW"/>
</dbReference>
<dbReference type="InterPro" id="IPR043428">
    <property type="entry name" value="LivM-like"/>
</dbReference>
<evidence type="ECO:0000256" key="4">
    <source>
        <dbReference type="ARBA" id="ARBA00022692"/>
    </source>
</evidence>
<dbReference type="AlphaFoldDB" id="A0A6J6FKN2"/>
<evidence type="ECO:0000256" key="1">
    <source>
        <dbReference type="ARBA" id="ARBA00004651"/>
    </source>
</evidence>
<evidence type="ECO:0000256" key="9">
    <source>
        <dbReference type="SAM" id="Phobius"/>
    </source>
</evidence>
<proteinExistence type="predicted"/>
<dbReference type="InterPro" id="IPR032823">
    <property type="entry name" value="BCA_ABC_TP_C"/>
</dbReference>
<feature type="domain" description="ABC transporter" evidence="10">
    <location>
        <begin position="453"/>
        <end position="698"/>
    </location>
</feature>
<feature type="transmembrane region" description="Helical" evidence="9">
    <location>
        <begin position="33"/>
        <end position="52"/>
    </location>
</feature>
<dbReference type="InterPro" id="IPR001851">
    <property type="entry name" value="ABC_transp_permease"/>
</dbReference>
<sequence>MSPTRGFAAASAFGPSLLLRALAAAVLARMDRLGVAFAAGIGIGVLEQLVIANSEGQGDVELALFVVVVIGLLVQRPIGARLAERAAWTTVRPWRVTPAELRRLPAIRRLAPGLALVAFAAVAVLIGLVTNATAYTFVAIMALAVIGLGATIVSGMLGELSLGLVAFGALGSVASVELATRTGNFALAFASAMVVAGGLSVLTGLPSLRARGLLITVTTLAFAVVTSVWALGQDWAFGLGERPGRPVVGSFAFESGRSYAWLTLVLLALAFAAARNIGSGALGRRFVAVRDNDAAAQAFGVSAARTKLLGLFVGGAFAGLGGALFTHSLPVATPASFPVTDNVEVVAMVAIGGIGVVAGPLLGALYVVGLPRFLPLDSAALAASAAGWLLLIMYVPGGLAKLIAPVRERIYGRIALRHGIDPGVLRAGAPSRAAAVGGFRAPARPRRADGDVLVAAGLEKHFGGLQAVGGVDLRVEAGTIVGLIGPNGAGKTTLFELLAGFTTPDSGRVLFDGQDVTRWSPARRSRAGLVRGFQDASLFPSLTVAETVELALERQHRAGVIGSVIGVDRRRAARRAAADELVTSLGLSAWRDTPVGELSTGTRRITELACLVALEPKVVLLDEPSAGLAQREVEALAQVLRDLRDVSGMTVVVIEHDIPMMMAVADRVVAMAAGTVIREGAPTDVRDDPEVIRVYLGGDAVAVARSGVAVAGDGAGDGGGAAHGTGGGS</sequence>
<feature type="transmembrane region" description="Helical" evidence="9">
    <location>
        <begin position="110"/>
        <end position="128"/>
    </location>
</feature>
<dbReference type="Gene3D" id="3.40.50.300">
    <property type="entry name" value="P-loop containing nucleotide triphosphate hydrolases"/>
    <property type="match status" value="1"/>
</dbReference>
<dbReference type="InterPro" id="IPR003593">
    <property type="entry name" value="AAA+_ATPase"/>
</dbReference>
<evidence type="ECO:0000256" key="8">
    <source>
        <dbReference type="ARBA" id="ARBA00023136"/>
    </source>
</evidence>
<keyword evidence="8 9" id="KW-0472">Membrane</keyword>
<dbReference type="Pfam" id="PF00005">
    <property type="entry name" value="ABC_tran"/>
    <property type="match status" value="1"/>
</dbReference>
<evidence type="ECO:0000256" key="3">
    <source>
        <dbReference type="ARBA" id="ARBA00022475"/>
    </source>
</evidence>
<keyword evidence="7 9" id="KW-1133">Transmembrane helix</keyword>
<keyword evidence="4 9" id="KW-0812">Transmembrane</keyword>
<feature type="transmembrane region" description="Helical" evidence="9">
    <location>
        <begin position="134"/>
        <end position="153"/>
    </location>
</feature>
<keyword evidence="6" id="KW-0067">ATP-binding</keyword>
<dbReference type="EMBL" id="CAEZSR010000204">
    <property type="protein sequence ID" value="CAB4587745.1"/>
    <property type="molecule type" value="Genomic_DNA"/>
</dbReference>
<evidence type="ECO:0000256" key="6">
    <source>
        <dbReference type="ARBA" id="ARBA00022840"/>
    </source>
</evidence>
<keyword evidence="5" id="KW-0547">Nucleotide-binding</keyword>
<organism evidence="11">
    <name type="scientific">freshwater metagenome</name>
    <dbReference type="NCBI Taxonomy" id="449393"/>
    <lineage>
        <taxon>unclassified sequences</taxon>
        <taxon>metagenomes</taxon>
        <taxon>ecological metagenomes</taxon>
    </lineage>
</organism>
<feature type="transmembrane region" description="Helical" evidence="9">
    <location>
        <begin position="185"/>
        <end position="205"/>
    </location>
</feature>
<dbReference type="GO" id="GO:0005886">
    <property type="term" value="C:plasma membrane"/>
    <property type="evidence" value="ECO:0007669"/>
    <property type="project" value="UniProtKB-SubCell"/>
</dbReference>
<dbReference type="SUPFAM" id="SSF52540">
    <property type="entry name" value="P-loop containing nucleoside triphosphate hydrolases"/>
    <property type="match status" value="1"/>
</dbReference>
<dbReference type="InterPro" id="IPR051120">
    <property type="entry name" value="ABC_AA/LPS_Transport"/>
</dbReference>
<dbReference type="Pfam" id="PF12399">
    <property type="entry name" value="BCA_ABC_TP_C"/>
    <property type="match status" value="1"/>
</dbReference>
<dbReference type="PROSITE" id="PS50893">
    <property type="entry name" value="ABC_TRANSPORTER_2"/>
    <property type="match status" value="1"/>
</dbReference>
<dbReference type="PANTHER" id="PTHR45772">
    <property type="entry name" value="CONSERVED COMPONENT OF ABC TRANSPORTER FOR NATURAL AMINO ACIDS-RELATED"/>
    <property type="match status" value="1"/>
</dbReference>
<dbReference type="PANTHER" id="PTHR45772:SF8">
    <property type="entry name" value="HIGH-AFFINITY BRANCHED-CHAIN AMINO ACID TRANSPORT ATP-BINDING PROTEIN"/>
    <property type="match status" value="1"/>
</dbReference>